<comment type="caution">
    <text evidence="1">The sequence shown here is derived from an EMBL/GenBank/DDBJ whole genome shotgun (WGS) entry which is preliminary data.</text>
</comment>
<dbReference type="AlphaFoldDB" id="X0RF90"/>
<sequence>MGYMTEPGIELKNVSKKFSETVAVSNVSLTIAQGEFLAVVGPSGC</sequence>
<proteinExistence type="predicted"/>
<dbReference type="EMBL" id="BARS01007589">
    <property type="protein sequence ID" value="GAF67569.1"/>
    <property type="molecule type" value="Genomic_DNA"/>
</dbReference>
<dbReference type="Gene3D" id="3.40.50.300">
    <property type="entry name" value="P-loop containing nucleotide triphosphate hydrolases"/>
    <property type="match status" value="1"/>
</dbReference>
<evidence type="ECO:0008006" key="2">
    <source>
        <dbReference type="Google" id="ProtNLM"/>
    </source>
</evidence>
<feature type="non-terminal residue" evidence="1">
    <location>
        <position position="45"/>
    </location>
</feature>
<reference evidence="1" key="1">
    <citation type="journal article" date="2014" name="Front. Microbiol.">
        <title>High frequency of phylogenetically diverse reductive dehalogenase-homologous genes in deep subseafloor sedimentary metagenomes.</title>
        <authorList>
            <person name="Kawai M."/>
            <person name="Futagami T."/>
            <person name="Toyoda A."/>
            <person name="Takaki Y."/>
            <person name="Nishi S."/>
            <person name="Hori S."/>
            <person name="Arai W."/>
            <person name="Tsubouchi T."/>
            <person name="Morono Y."/>
            <person name="Uchiyama I."/>
            <person name="Ito T."/>
            <person name="Fujiyama A."/>
            <person name="Inagaki F."/>
            <person name="Takami H."/>
        </authorList>
    </citation>
    <scope>NUCLEOTIDE SEQUENCE</scope>
    <source>
        <strain evidence="1">Expedition CK06-06</strain>
    </source>
</reference>
<name>X0RF90_9ZZZZ</name>
<protein>
    <recommendedName>
        <fullName evidence="2">ABC transporter domain-containing protein</fullName>
    </recommendedName>
</protein>
<organism evidence="1">
    <name type="scientific">marine sediment metagenome</name>
    <dbReference type="NCBI Taxonomy" id="412755"/>
    <lineage>
        <taxon>unclassified sequences</taxon>
        <taxon>metagenomes</taxon>
        <taxon>ecological metagenomes</taxon>
    </lineage>
</organism>
<dbReference type="InterPro" id="IPR027417">
    <property type="entry name" value="P-loop_NTPase"/>
</dbReference>
<dbReference type="SUPFAM" id="SSF52540">
    <property type="entry name" value="P-loop containing nucleoside triphosphate hydrolases"/>
    <property type="match status" value="1"/>
</dbReference>
<evidence type="ECO:0000313" key="1">
    <source>
        <dbReference type="EMBL" id="GAF67569.1"/>
    </source>
</evidence>
<accession>X0RF90</accession>
<gene>
    <name evidence="1" type="ORF">S01H1_14574</name>
</gene>